<accession>A0A7W7DBW4</accession>
<feature type="domain" description="ATP-grasp" evidence="7">
    <location>
        <begin position="120"/>
        <end position="317"/>
    </location>
</feature>
<dbReference type="EC" id="6.3.4.14" evidence="1"/>
<dbReference type="InterPro" id="IPR016185">
    <property type="entry name" value="PreATP-grasp_dom_sf"/>
</dbReference>
<dbReference type="RefSeq" id="WP_184884716.1">
    <property type="nucleotide sequence ID" value="NZ_BOOV01000001.1"/>
</dbReference>
<dbReference type="GO" id="GO:0004075">
    <property type="term" value="F:biotin carboxylase activity"/>
    <property type="evidence" value="ECO:0007669"/>
    <property type="project" value="UniProtKB-EC"/>
</dbReference>
<keyword evidence="4 6" id="KW-0067">ATP-binding</keyword>
<dbReference type="SUPFAM" id="SSF52440">
    <property type="entry name" value="PreATP-grasp domain"/>
    <property type="match status" value="1"/>
</dbReference>
<evidence type="ECO:0000256" key="1">
    <source>
        <dbReference type="ARBA" id="ARBA00013263"/>
    </source>
</evidence>
<dbReference type="PROSITE" id="PS00866">
    <property type="entry name" value="CPSASE_1"/>
    <property type="match status" value="1"/>
</dbReference>
<dbReference type="FunFam" id="3.40.50.20:FF:000010">
    <property type="entry name" value="Propionyl-CoA carboxylase subunit alpha"/>
    <property type="match status" value="1"/>
</dbReference>
<dbReference type="SUPFAM" id="SSF51246">
    <property type="entry name" value="Rudiment single hybrid motif"/>
    <property type="match status" value="1"/>
</dbReference>
<keyword evidence="10" id="KW-1185">Reference proteome</keyword>
<dbReference type="Pfam" id="PF00289">
    <property type="entry name" value="Biotin_carb_N"/>
    <property type="match status" value="1"/>
</dbReference>
<feature type="domain" description="Biotin carboxylation" evidence="8">
    <location>
        <begin position="1"/>
        <end position="448"/>
    </location>
</feature>
<dbReference type="GO" id="GO:0005524">
    <property type="term" value="F:ATP binding"/>
    <property type="evidence" value="ECO:0007669"/>
    <property type="project" value="UniProtKB-UniRule"/>
</dbReference>
<keyword evidence="3 6" id="KW-0547">Nucleotide-binding</keyword>
<evidence type="ECO:0000256" key="3">
    <source>
        <dbReference type="ARBA" id="ARBA00022741"/>
    </source>
</evidence>
<dbReference type="Pfam" id="PF02786">
    <property type="entry name" value="CPSase_L_D2"/>
    <property type="match status" value="1"/>
</dbReference>
<proteinExistence type="predicted"/>
<dbReference type="PANTHER" id="PTHR18866:SF33">
    <property type="entry name" value="METHYLCROTONOYL-COA CARBOXYLASE SUBUNIT ALPHA, MITOCHONDRIAL-RELATED"/>
    <property type="match status" value="1"/>
</dbReference>
<evidence type="ECO:0000313" key="9">
    <source>
        <dbReference type="EMBL" id="MBB4703962.1"/>
    </source>
</evidence>
<evidence type="ECO:0000259" key="7">
    <source>
        <dbReference type="PROSITE" id="PS50975"/>
    </source>
</evidence>
<dbReference type="PANTHER" id="PTHR18866">
    <property type="entry name" value="CARBOXYLASE:PYRUVATE/ACETYL-COA/PROPIONYL-COA CARBOXYLASE"/>
    <property type="match status" value="1"/>
</dbReference>
<keyword evidence="2 9" id="KW-0436">Ligase</keyword>
<dbReference type="SMART" id="SM00878">
    <property type="entry name" value="Biotin_carb_C"/>
    <property type="match status" value="1"/>
</dbReference>
<dbReference type="PROSITE" id="PS50975">
    <property type="entry name" value="ATP_GRASP"/>
    <property type="match status" value="1"/>
</dbReference>
<dbReference type="InterPro" id="IPR011761">
    <property type="entry name" value="ATP-grasp"/>
</dbReference>
<dbReference type="InterPro" id="IPR011054">
    <property type="entry name" value="Rudment_hybrid_motif"/>
</dbReference>
<sequence>MFTTVLIANRGEIALRVLRTCREMGVRTVVAHSTVDRDSPAVRLADESIQIGPAAPRRSYLNAAALIAAARQSGAEAIHPGYGFLSESPEFAEICQAHGITLIGPPPGVIARLGDKVSAREFAAEAGLPLLPGGDGPAAGVSEAARTAAGVGYPVVLKASAGGGGRAMTVVHDPGDLARAYAATRREAVVLFGDPRVYVEKYLDAARHVEVQILADAHGQVLHLGARDCSVQRRRQKLIEETPPPGLPAAAVERLGELSVRAARAAGYTGAGTFEYVVDEHGACYFIEVNCRLQVEHPITEMVTGIDLVREQLLVAAGGRLSLRQEDVTASGAAIECRVNAEDPARGFLPTPGVVEEFVPPGGPFTRVDTHAAAGTRITADYDPLLAKVSVWAPTRAQALARADRALEECTVRGQGVRTNVAFLREVLAHPLFRYAKHTTSLVEQMRATPIT</sequence>
<gene>
    <name evidence="9" type="ORF">BJ982_005506</name>
</gene>
<dbReference type="InterPro" id="IPR005482">
    <property type="entry name" value="Biotin_COase_C"/>
</dbReference>
<keyword evidence="5" id="KW-0092">Biotin</keyword>
<evidence type="ECO:0000256" key="6">
    <source>
        <dbReference type="PROSITE-ProRule" id="PRU00409"/>
    </source>
</evidence>
<evidence type="ECO:0000313" key="10">
    <source>
        <dbReference type="Proteomes" id="UP000542210"/>
    </source>
</evidence>
<evidence type="ECO:0000256" key="2">
    <source>
        <dbReference type="ARBA" id="ARBA00022598"/>
    </source>
</evidence>
<organism evidence="9 10">
    <name type="scientific">Sphaerisporangium siamense</name>
    <dbReference type="NCBI Taxonomy" id="795645"/>
    <lineage>
        <taxon>Bacteria</taxon>
        <taxon>Bacillati</taxon>
        <taxon>Actinomycetota</taxon>
        <taxon>Actinomycetes</taxon>
        <taxon>Streptosporangiales</taxon>
        <taxon>Streptosporangiaceae</taxon>
        <taxon>Sphaerisporangium</taxon>
    </lineage>
</organism>
<protein>
    <recommendedName>
        <fullName evidence="1">biotin carboxylase</fullName>
        <ecNumber evidence="1">6.3.4.14</ecNumber>
    </recommendedName>
</protein>
<reference evidence="9 10" key="1">
    <citation type="submission" date="2020-08" db="EMBL/GenBank/DDBJ databases">
        <title>Sequencing the genomes of 1000 actinobacteria strains.</title>
        <authorList>
            <person name="Klenk H.-P."/>
        </authorList>
    </citation>
    <scope>NUCLEOTIDE SEQUENCE [LARGE SCALE GENOMIC DNA]</scope>
    <source>
        <strain evidence="9 10">DSM 45784</strain>
    </source>
</reference>
<dbReference type="InterPro" id="IPR011764">
    <property type="entry name" value="Biotin_carboxylation_dom"/>
</dbReference>
<dbReference type="EMBL" id="JACHND010000001">
    <property type="protein sequence ID" value="MBB4703962.1"/>
    <property type="molecule type" value="Genomic_DNA"/>
</dbReference>
<dbReference type="Gene3D" id="3.30.470.20">
    <property type="entry name" value="ATP-grasp fold, B domain"/>
    <property type="match status" value="1"/>
</dbReference>
<dbReference type="InterPro" id="IPR005481">
    <property type="entry name" value="BC-like_N"/>
</dbReference>
<dbReference type="AlphaFoldDB" id="A0A7W7DBW4"/>
<dbReference type="Proteomes" id="UP000542210">
    <property type="component" value="Unassembled WGS sequence"/>
</dbReference>
<name>A0A7W7DBW4_9ACTN</name>
<dbReference type="GO" id="GO:0046872">
    <property type="term" value="F:metal ion binding"/>
    <property type="evidence" value="ECO:0007669"/>
    <property type="project" value="InterPro"/>
</dbReference>
<evidence type="ECO:0000259" key="8">
    <source>
        <dbReference type="PROSITE" id="PS50979"/>
    </source>
</evidence>
<evidence type="ECO:0000256" key="5">
    <source>
        <dbReference type="ARBA" id="ARBA00023267"/>
    </source>
</evidence>
<dbReference type="Pfam" id="PF02785">
    <property type="entry name" value="Biotin_carb_C"/>
    <property type="match status" value="1"/>
</dbReference>
<dbReference type="InterPro" id="IPR050856">
    <property type="entry name" value="Biotin_carboxylase_complex"/>
</dbReference>
<evidence type="ECO:0000256" key="4">
    <source>
        <dbReference type="ARBA" id="ARBA00022840"/>
    </source>
</evidence>
<dbReference type="SUPFAM" id="SSF56059">
    <property type="entry name" value="Glutathione synthetase ATP-binding domain-like"/>
    <property type="match status" value="1"/>
</dbReference>
<dbReference type="InterPro" id="IPR005479">
    <property type="entry name" value="CPAse_ATP-bd"/>
</dbReference>
<dbReference type="PROSITE" id="PS50979">
    <property type="entry name" value="BC"/>
    <property type="match status" value="1"/>
</dbReference>
<comment type="caution">
    <text evidence="9">The sequence shown here is derived from an EMBL/GenBank/DDBJ whole genome shotgun (WGS) entry which is preliminary data.</text>
</comment>